<evidence type="ECO:0000259" key="8">
    <source>
        <dbReference type="Pfam" id="PF04551"/>
    </source>
</evidence>
<evidence type="ECO:0000259" key="9">
    <source>
        <dbReference type="Pfam" id="PF26540"/>
    </source>
</evidence>
<comment type="similarity">
    <text evidence="7">Belongs to the IspG family.</text>
</comment>
<reference evidence="10 11" key="1">
    <citation type="journal article" date="2018" name="Environ. Microbiol.">
        <title>Novel energy conservation strategies and behaviour of Pelotomaculum schinkii driving syntrophic propionate catabolism.</title>
        <authorList>
            <person name="Hidalgo-Ahumada C.A.P."/>
            <person name="Nobu M.K."/>
            <person name="Narihiro T."/>
            <person name="Tamaki H."/>
            <person name="Liu W.T."/>
            <person name="Kamagata Y."/>
            <person name="Stams A.J.M."/>
            <person name="Imachi H."/>
            <person name="Sousa D.Z."/>
        </authorList>
    </citation>
    <scope>NUCLEOTIDE SEQUENCE [LARGE SCALE GENOMIC DNA]</scope>
    <source>
        <strain evidence="10 11">HH</strain>
    </source>
</reference>
<dbReference type="InterPro" id="IPR016425">
    <property type="entry name" value="IspG_bac"/>
</dbReference>
<evidence type="ECO:0000256" key="7">
    <source>
        <dbReference type="HAMAP-Rule" id="MF_00159"/>
    </source>
</evidence>
<accession>A0A4Y7RD97</accession>
<feature type="binding site" evidence="7">
    <location>
        <position position="306"/>
    </location>
    <ligand>
        <name>[4Fe-4S] cluster</name>
        <dbReference type="ChEBI" id="CHEBI:49883"/>
    </ligand>
</feature>
<dbReference type="GO" id="GO:0141197">
    <property type="term" value="F:4-hydroxy-3-methylbut-2-enyl-diphosphate synthase activity (flavodoxin)"/>
    <property type="evidence" value="ECO:0007669"/>
    <property type="project" value="UniProtKB-EC"/>
</dbReference>
<dbReference type="Gene3D" id="3.30.413.10">
    <property type="entry name" value="Sulfite Reductase Hemoprotein, domain 1"/>
    <property type="match status" value="1"/>
</dbReference>
<dbReference type="NCBIfam" id="TIGR00612">
    <property type="entry name" value="ispG_gcpE"/>
    <property type="match status" value="1"/>
</dbReference>
<dbReference type="GO" id="GO:0046429">
    <property type="term" value="F:4-hydroxy-3-methylbut-2-en-1-yl diphosphate synthase activity (ferredoxin)"/>
    <property type="evidence" value="ECO:0007669"/>
    <property type="project" value="UniProtKB-UniRule"/>
</dbReference>
<dbReference type="FunFam" id="3.20.20.20:FF:000001">
    <property type="entry name" value="4-hydroxy-3-methylbut-2-en-1-yl diphosphate synthase (flavodoxin)"/>
    <property type="match status" value="1"/>
</dbReference>
<dbReference type="InterPro" id="IPR011005">
    <property type="entry name" value="Dihydropteroate_synth-like_sf"/>
</dbReference>
<dbReference type="InterPro" id="IPR004588">
    <property type="entry name" value="IspG_bac-typ"/>
</dbReference>
<keyword evidence="1 7" id="KW-0004">4Fe-4S</keyword>
<evidence type="ECO:0000313" key="11">
    <source>
        <dbReference type="Proteomes" id="UP000298324"/>
    </source>
</evidence>
<dbReference type="NCBIfam" id="NF001540">
    <property type="entry name" value="PRK00366.1"/>
    <property type="match status" value="1"/>
</dbReference>
<protein>
    <recommendedName>
        <fullName evidence="7">4-hydroxy-3-methylbut-2-en-1-yl diphosphate synthase (flavodoxin)</fullName>
        <ecNumber evidence="7">1.17.7.3</ecNumber>
    </recommendedName>
    <alternativeName>
        <fullName evidence="7">1-hydroxy-2-methyl-2-(E)-butenyl 4-diphosphate synthase</fullName>
    </alternativeName>
</protein>
<dbReference type="Pfam" id="PF26540">
    <property type="entry name" value="GcpE_C"/>
    <property type="match status" value="1"/>
</dbReference>
<comment type="function">
    <text evidence="7">Converts 2C-methyl-D-erythritol 2,4-cyclodiphosphate (ME-2,4cPP) into 1-hydroxy-2-methyl-2-(E)-butenyl 4-diphosphate.</text>
</comment>
<evidence type="ECO:0000313" key="10">
    <source>
        <dbReference type="EMBL" id="TEB06739.1"/>
    </source>
</evidence>
<feature type="binding site" evidence="7">
    <location>
        <position position="267"/>
    </location>
    <ligand>
        <name>[4Fe-4S] cluster</name>
        <dbReference type="ChEBI" id="CHEBI:49883"/>
    </ligand>
</feature>
<dbReference type="Pfam" id="PF04551">
    <property type="entry name" value="GcpE"/>
    <property type="match status" value="1"/>
</dbReference>
<dbReference type="UniPathway" id="UPA00056">
    <property type="reaction ID" value="UER00096"/>
</dbReference>
<dbReference type="Proteomes" id="UP000298324">
    <property type="component" value="Unassembled WGS sequence"/>
</dbReference>
<evidence type="ECO:0000256" key="5">
    <source>
        <dbReference type="ARBA" id="ARBA00023014"/>
    </source>
</evidence>
<dbReference type="RefSeq" id="WP_190238900.1">
    <property type="nucleotide sequence ID" value="NZ_QFGA01000001.1"/>
</dbReference>
<dbReference type="EC" id="1.17.7.3" evidence="7"/>
<comment type="caution">
    <text evidence="10">The sequence shown here is derived from an EMBL/GenBank/DDBJ whole genome shotgun (WGS) entry which is preliminary data.</text>
</comment>
<dbReference type="PANTHER" id="PTHR30454:SF0">
    <property type="entry name" value="4-HYDROXY-3-METHYLBUT-2-EN-1-YL DIPHOSPHATE SYNTHASE (FERREDOXIN), CHLOROPLASTIC"/>
    <property type="match status" value="1"/>
</dbReference>
<name>A0A4Y7RD97_9FIRM</name>
<dbReference type="Gene3D" id="3.20.20.20">
    <property type="entry name" value="Dihydropteroate synthase-like"/>
    <property type="match status" value="1"/>
</dbReference>
<keyword evidence="11" id="KW-1185">Reference proteome</keyword>
<dbReference type="HAMAP" id="MF_00159">
    <property type="entry name" value="IspG"/>
    <property type="match status" value="1"/>
</dbReference>
<keyword evidence="5 7" id="KW-0411">Iron-sulfur</keyword>
<evidence type="ECO:0000256" key="3">
    <source>
        <dbReference type="ARBA" id="ARBA00023002"/>
    </source>
</evidence>
<dbReference type="GO" id="GO:0051539">
    <property type="term" value="F:4 iron, 4 sulfur cluster binding"/>
    <property type="evidence" value="ECO:0007669"/>
    <property type="project" value="UniProtKB-UniRule"/>
</dbReference>
<dbReference type="GO" id="GO:0005506">
    <property type="term" value="F:iron ion binding"/>
    <property type="evidence" value="ECO:0007669"/>
    <property type="project" value="InterPro"/>
</dbReference>
<dbReference type="InterPro" id="IPR058579">
    <property type="entry name" value="IspG_C"/>
</dbReference>
<dbReference type="PIRSF" id="PIRSF004640">
    <property type="entry name" value="IspG"/>
    <property type="match status" value="1"/>
</dbReference>
<keyword evidence="3 7" id="KW-0560">Oxidoreductase</keyword>
<dbReference type="SUPFAM" id="SSF56014">
    <property type="entry name" value="Nitrite and sulphite reductase 4Fe-4S domain-like"/>
    <property type="match status" value="1"/>
</dbReference>
<feature type="domain" description="IspG TIM-barrel" evidence="8">
    <location>
        <begin position="7"/>
        <end position="246"/>
    </location>
</feature>
<keyword evidence="4 7" id="KW-0408">Iron</keyword>
<comment type="pathway">
    <text evidence="7">Isoprenoid biosynthesis; isopentenyl diphosphate biosynthesis via DXP pathway; isopentenyl diphosphate from 1-deoxy-D-xylulose 5-phosphate: step 5/6.</text>
</comment>
<dbReference type="PANTHER" id="PTHR30454">
    <property type="entry name" value="4-HYDROXY-3-METHYLBUT-2-EN-1-YL DIPHOSPHATE SYNTHASE"/>
    <property type="match status" value="1"/>
</dbReference>
<dbReference type="SUPFAM" id="SSF51717">
    <property type="entry name" value="Dihydropteroate synthetase-like"/>
    <property type="match status" value="1"/>
</dbReference>
<dbReference type="InterPro" id="IPR045854">
    <property type="entry name" value="NO2/SO3_Rdtase_4Fe4S_sf"/>
</dbReference>
<evidence type="ECO:0000256" key="4">
    <source>
        <dbReference type="ARBA" id="ARBA00023004"/>
    </source>
</evidence>
<proteinExistence type="inferred from homology"/>
<comment type="cofactor">
    <cofactor evidence="7">
        <name>[4Fe-4S] cluster</name>
        <dbReference type="ChEBI" id="CHEBI:49883"/>
    </cofactor>
    <text evidence="7">Binds 1 [4Fe-4S] cluster.</text>
</comment>
<feature type="binding site" evidence="7">
    <location>
        <position position="264"/>
    </location>
    <ligand>
        <name>[4Fe-4S] cluster</name>
        <dbReference type="ChEBI" id="CHEBI:49883"/>
    </ligand>
</feature>
<organism evidence="10 11">
    <name type="scientific">Pelotomaculum schinkii</name>
    <dbReference type="NCBI Taxonomy" id="78350"/>
    <lineage>
        <taxon>Bacteria</taxon>
        <taxon>Bacillati</taxon>
        <taxon>Bacillota</taxon>
        <taxon>Clostridia</taxon>
        <taxon>Eubacteriales</taxon>
        <taxon>Desulfotomaculaceae</taxon>
        <taxon>Pelotomaculum</taxon>
    </lineage>
</organism>
<dbReference type="GO" id="GO:0019288">
    <property type="term" value="P:isopentenyl diphosphate biosynthetic process, methylerythritol 4-phosphate pathway"/>
    <property type="evidence" value="ECO:0007669"/>
    <property type="project" value="UniProtKB-UniRule"/>
</dbReference>
<evidence type="ECO:0000256" key="2">
    <source>
        <dbReference type="ARBA" id="ARBA00022723"/>
    </source>
</evidence>
<evidence type="ECO:0000256" key="1">
    <source>
        <dbReference type="ARBA" id="ARBA00022485"/>
    </source>
</evidence>
<keyword evidence="6 7" id="KW-0414">Isoprene biosynthesis</keyword>
<evidence type="ECO:0000256" key="6">
    <source>
        <dbReference type="ARBA" id="ARBA00023229"/>
    </source>
</evidence>
<comment type="catalytic activity">
    <reaction evidence="7">
        <text>(2E)-4-hydroxy-3-methylbut-2-enyl diphosphate + oxidized [flavodoxin] + H2O + 2 H(+) = 2-C-methyl-D-erythritol 2,4-cyclic diphosphate + reduced [flavodoxin]</text>
        <dbReference type="Rhea" id="RHEA:43604"/>
        <dbReference type="Rhea" id="RHEA-COMP:10622"/>
        <dbReference type="Rhea" id="RHEA-COMP:10623"/>
        <dbReference type="ChEBI" id="CHEBI:15377"/>
        <dbReference type="ChEBI" id="CHEBI:15378"/>
        <dbReference type="ChEBI" id="CHEBI:57618"/>
        <dbReference type="ChEBI" id="CHEBI:58210"/>
        <dbReference type="ChEBI" id="CHEBI:58483"/>
        <dbReference type="ChEBI" id="CHEBI:128753"/>
        <dbReference type="EC" id="1.17.7.3"/>
    </reaction>
</comment>
<dbReference type="AlphaFoldDB" id="A0A4Y7RD97"/>
<dbReference type="FunFam" id="3.30.413.10:FF:000005">
    <property type="entry name" value="4-hydroxy-3-methylbut-2-en-1-yl diphosphate synthase (flavodoxin)"/>
    <property type="match status" value="1"/>
</dbReference>
<sequence length="349" mass="36967">MNRRKSRPLMVGGVMVGGGAPVSVQSMTNTDTRDAAATTAQINRLALEGCEIIRVAVPDHWAAAALPLIIRGIDIPLIADIHFDYRLALMALEAGAQGLRINPGNIGGRSKVAEVAAAARERGVPIRIGVNAGSLEKSLLTKYGGVTPAAMVESAMGHIHILEELNYTDIKVSLKASSIPLMVEAYRSLAGKVDYPFHIGVTEAGTLATGTVKSAVGIGILLSEGIGDTVRVSLTGHPLHEVRVAYDILKALGLRRRGVDLISCPTCGRTQVDLIKLAEETEARLKVLDKPIRVAVMGCVVNGPGEAREADVGIACGKGEGLIFKKGVVVRKVPEEKLLEELMKEIETL</sequence>
<gene>
    <name evidence="7 10" type="primary">ispG</name>
    <name evidence="10" type="ORF">Psch_00271</name>
</gene>
<dbReference type="GO" id="GO:0016114">
    <property type="term" value="P:terpenoid biosynthetic process"/>
    <property type="evidence" value="ECO:0007669"/>
    <property type="project" value="InterPro"/>
</dbReference>
<feature type="domain" description="IspG C-terminal" evidence="9">
    <location>
        <begin position="261"/>
        <end position="347"/>
    </location>
</feature>
<dbReference type="EMBL" id="QFGA01000001">
    <property type="protein sequence ID" value="TEB06739.1"/>
    <property type="molecule type" value="Genomic_DNA"/>
</dbReference>
<keyword evidence="2 7" id="KW-0479">Metal-binding</keyword>
<feature type="binding site" evidence="7">
    <location>
        <position position="299"/>
    </location>
    <ligand>
        <name>[4Fe-4S] cluster</name>
        <dbReference type="ChEBI" id="CHEBI:49883"/>
    </ligand>
</feature>
<dbReference type="InterPro" id="IPR058578">
    <property type="entry name" value="IspG_TIM"/>
</dbReference>